<gene>
    <name evidence="1" type="ORF">ABB55_27285</name>
</gene>
<evidence type="ECO:0000313" key="2">
    <source>
        <dbReference type="Proteomes" id="UP000048984"/>
    </source>
</evidence>
<dbReference type="Proteomes" id="UP000048984">
    <property type="component" value="Unassembled WGS sequence"/>
</dbReference>
<protein>
    <submittedName>
        <fullName evidence="1">Uncharacterized protein</fullName>
    </submittedName>
</protein>
<name>A0A0P6WA83_9HYPH</name>
<accession>A0A0P6WA83</accession>
<proteinExistence type="predicted"/>
<dbReference type="InterPro" id="IPR006311">
    <property type="entry name" value="TAT_signal"/>
</dbReference>
<reference evidence="1 2" key="2">
    <citation type="submission" date="2015-10" db="EMBL/GenBank/DDBJ databases">
        <title>Draft Genome Sequence of Prosthecomicrobium hirschii ATCC 27832.</title>
        <authorList>
            <person name="Daniel J."/>
            <person name="Givan S.A."/>
            <person name="Brun Y.V."/>
            <person name="Brown P.J."/>
        </authorList>
    </citation>
    <scope>NUCLEOTIDE SEQUENCE [LARGE SCALE GENOMIC DNA]</scope>
    <source>
        <strain evidence="1 2">16</strain>
    </source>
</reference>
<sequence>MTTNTRSAADTGLPKSTRRNLLAGLAASAVAISASGAAASVSPDCHLTALAADLVEGARDYALWSAKVEHLRSIPIADYEALDASGVVKHWRVFDVYGRPDEWRSMTAAGDRCTKLAAEISAASAVGFAGVRAKAVALAWWLGVLPQIAENKGTDGGAHAMQEFIALLDCMVASEARS</sequence>
<dbReference type="STRING" id="665126.ABB55_27285"/>
<reference evidence="1 2" key="1">
    <citation type="submission" date="2015-09" db="EMBL/GenBank/DDBJ databases">
        <authorList>
            <person name="Jackson K.R."/>
            <person name="Lunt B.L."/>
            <person name="Fisher J.N.B."/>
            <person name="Gardner A.V."/>
            <person name="Bailey M.E."/>
            <person name="Deus L.M."/>
            <person name="Earl A.S."/>
            <person name="Gibby P.D."/>
            <person name="Hartmann K.A."/>
            <person name="Liu J.E."/>
            <person name="Manci A.M."/>
            <person name="Nielsen D.A."/>
            <person name="Solomon M.B."/>
            <person name="Breakwell D.P."/>
            <person name="Burnett S.H."/>
            <person name="Grose J.H."/>
        </authorList>
    </citation>
    <scope>NUCLEOTIDE SEQUENCE [LARGE SCALE GENOMIC DNA]</scope>
    <source>
        <strain evidence="1 2">16</strain>
    </source>
</reference>
<dbReference type="EMBL" id="LJYW01000001">
    <property type="protein sequence ID" value="KPL55483.1"/>
    <property type="molecule type" value="Genomic_DNA"/>
</dbReference>
<dbReference type="RefSeq" id="WP_054361649.1">
    <property type="nucleotide sequence ID" value="NZ_LJYW01000001.1"/>
</dbReference>
<evidence type="ECO:0000313" key="1">
    <source>
        <dbReference type="EMBL" id="KPL55483.1"/>
    </source>
</evidence>
<organism evidence="1 2">
    <name type="scientific">Prosthecodimorpha hirschii</name>
    <dbReference type="NCBI Taxonomy" id="665126"/>
    <lineage>
        <taxon>Bacteria</taxon>
        <taxon>Pseudomonadati</taxon>
        <taxon>Pseudomonadota</taxon>
        <taxon>Alphaproteobacteria</taxon>
        <taxon>Hyphomicrobiales</taxon>
        <taxon>Ancalomicrobiaceae</taxon>
        <taxon>Prosthecodimorpha</taxon>
    </lineage>
</organism>
<comment type="caution">
    <text evidence="1">The sequence shown here is derived from an EMBL/GenBank/DDBJ whole genome shotgun (WGS) entry which is preliminary data.</text>
</comment>
<dbReference type="AlphaFoldDB" id="A0A0P6WA83"/>
<dbReference type="PROSITE" id="PS51318">
    <property type="entry name" value="TAT"/>
    <property type="match status" value="1"/>
</dbReference>
<keyword evidence="2" id="KW-1185">Reference proteome</keyword>